<dbReference type="Pfam" id="PF13578">
    <property type="entry name" value="Methyltransf_24"/>
    <property type="match status" value="1"/>
</dbReference>
<accession>A0ABV3ZHM7</accession>
<reference evidence="1 2" key="1">
    <citation type="submission" date="2023-07" db="EMBL/GenBank/DDBJ databases">
        <authorList>
            <person name="Lian W.-H."/>
        </authorList>
    </citation>
    <scope>NUCLEOTIDE SEQUENCE [LARGE SCALE GENOMIC DNA]</scope>
    <source>
        <strain evidence="1 2">SYSU DXS3180</strain>
    </source>
</reference>
<keyword evidence="1" id="KW-0489">Methyltransferase</keyword>
<keyword evidence="2" id="KW-1185">Reference proteome</keyword>
<sequence>MYSKFQLLRKYIRYKVQSSNGKGHGVHSPFVFNFITQVLNDKRTFYSFNAIERLRDKLKKDRAVLMIEDFGAGSRVNSHYQRSIASIAHSALKPAKFSQLLFRMVNYYQPNTILELGTSLGITTSYMASANTHAEVVTMEGASEIAKVASENFQSLNLNNIRIIQGNFDETLDNALQTIPQKIDFAFLDGNHRKDPTINYFHALLPKIHEYSILIFDDVHWSSEMEEAWEYVKNHNAVTLSIDLFFIGIVFFRKENKEKQHFTIDF</sequence>
<keyword evidence="1" id="KW-0808">Transferase</keyword>
<dbReference type="Proteomes" id="UP001560573">
    <property type="component" value="Unassembled WGS sequence"/>
</dbReference>
<dbReference type="Gene3D" id="3.40.50.150">
    <property type="entry name" value="Vaccinia Virus protein VP39"/>
    <property type="match status" value="1"/>
</dbReference>
<evidence type="ECO:0000313" key="1">
    <source>
        <dbReference type="EMBL" id="MEX6689362.1"/>
    </source>
</evidence>
<name>A0ABV3ZHM7_9BACT</name>
<dbReference type="EMBL" id="JAULBC010000006">
    <property type="protein sequence ID" value="MEX6689362.1"/>
    <property type="molecule type" value="Genomic_DNA"/>
</dbReference>
<evidence type="ECO:0000313" key="2">
    <source>
        <dbReference type="Proteomes" id="UP001560573"/>
    </source>
</evidence>
<dbReference type="RefSeq" id="WP_369330769.1">
    <property type="nucleotide sequence ID" value="NZ_JAULBC010000006.1"/>
</dbReference>
<dbReference type="GO" id="GO:0032259">
    <property type="term" value="P:methylation"/>
    <property type="evidence" value="ECO:0007669"/>
    <property type="project" value="UniProtKB-KW"/>
</dbReference>
<organism evidence="1 2">
    <name type="scientific">Danxiaibacter flavus</name>
    <dbReference type="NCBI Taxonomy" id="3049108"/>
    <lineage>
        <taxon>Bacteria</taxon>
        <taxon>Pseudomonadati</taxon>
        <taxon>Bacteroidota</taxon>
        <taxon>Chitinophagia</taxon>
        <taxon>Chitinophagales</taxon>
        <taxon>Chitinophagaceae</taxon>
        <taxon>Danxiaibacter</taxon>
    </lineage>
</organism>
<dbReference type="PANTHER" id="PTHR43836:SF2">
    <property type="entry name" value="CATECHOL O-METHYLTRANSFERASE 1-RELATED"/>
    <property type="match status" value="1"/>
</dbReference>
<proteinExistence type="predicted"/>
<dbReference type="CDD" id="cd02440">
    <property type="entry name" value="AdoMet_MTases"/>
    <property type="match status" value="1"/>
</dbReference>
<dbReference type="PANTHER" id="PTHR43836">
    <property type="entry name" value="CATECHOL O-METHYLTRANSFERASE 1-RELATED"/>
    <property type="match status" value="1"/>
</dbReference>
<protein>
    <submittedName>
        <fullName evidence="1">Class I SAM-dependent methyltransferase</fullName>
        <ecNumber evidence="1">2.1.1.-</ecNumber>
    </submittedName>
</protein>
<dbReference type="EC" id="2.1.1.-" evidence="1"/>
<comment type="caution">
    <text evidence="1">The sequence shown here is derived from an EMBL/GenBank/DDBJ whole genome shotgun (WGS) entry which is preliminary data.</text>
</comment>
<gene>
    <name evidence="1" type="ORF">QTN47_17770</name>
</gene>
<dbReference type="InterPro" id="IPR029063">
    <property type="entry name" value="SAM-dependent_MTases_sf"/>
</dbReference>
<dbReference type="SUPFAM" id="SSF53335">
    <property type="entry name" value="S-adenosyl-L-methionine-dependent methyltransferases"/>
    <property type="match status" value="1"/>
</dbReference>
<dbReference type="GO" id="GO:0008168">
    <property type="term" value="F:methyltransferase activity"/>
    <property type="evidence" value="ECO:0007669"/>
    <property type="project" value="UniProtKB-KW"/>
</dbReference>